<feature type="region of interest" description="Disordered" evidence="1">
    <location>
        <begin position="8"/>
        <end position="45"/>
    </location>
</feature>
<protein>
    <recommendedName>
        <fullName evidence="4">Ubiquitinyl hydrolase 1</fullName>
    </recommendedName>
</protein>
<sequence>MLLIATVVSHRRSDGDASESSSPGCLGSGSSGRRNKEQVQWTPKSRWKMSLGKKEIRISQSHGGRVGLRNMGNSCFMNAGLQDVPEPHRADYRVFPHWQVQGGGQHGQPLRHEGEAGGGLRQAAGGPVAGPENSKTQSPKQLHRAMSDFAPHLFEGREQQEPPRGARGCA</sequence>
<dbReference type="InterPro" id="IPR018200">
    <property type="entry name" value="USP_CS"/>
</dbReference>
<comment type="caution">
    <text evidence="2">The sequence shown here is derived from an EMBL/GenBank/DDBJ whole genome shotgun (WGS) entry which is preliminary data.</text>
</comment>
<dbReference type="InterPro" id="IPR038765">
    <property type="entry name" value="Papain-like_cys_pep_sf"/>
</dbReference>
<feature type="region of interest" description="Disordered" evidence="1">
    <location>
        <begin position="101"/>
        <end position="170"/>
    </location>
</feature>
<accession>A0ABN9UML3</accession>
<dbReference type="SUPFAM" id="SSF54001">
    <property type="entry name" value="Cysteine proteinases"/>
    <property type="match status" value="1"/>
</dbReference>
<keyword evidence="3" id="KW-1185">Reference proteome</keyword>
<dbReference type="Proteomes" id="UP001189429">
    <property type="component" value="Unassembled WGS sequence"/>
</dbReference>
<evidence type="ECO:0000313" key="2">
    <source>
        <dbReference type="EMBL" id="CAK0861150.1"/>
    </source>
</evidence>
<proteinExistence type="predicted"/>
<evidence type="ECO:0000313" key="3">
    <source>
        <dbReference type="Proteomes" id="UP001189429"/>
    </source>
</evidence>
<dbReference type="EMBL" id="CAUYUJ010016048">
    <property type="protein sequence ID" value="CAK0861150.1"/>
    <property type="molecule type" value="Genomic_DNA"/>
</dbReference>
<evidence type="ECO:0008006" key="4">
    <source>
        <dbReference type="Google" id="ProtNLM"/>
    </source>
</evidence>
<organism evidence="2 3">
    <name type="scientific">Prorocentrum cordatum</name>
    <dbReference type="NCBI Taxonomy" id="2364126"/>
    <lineage>
        <taxon>Eukaryota</taxon>
        <taxon>Sar</taxon>
        <taxon>Alveolata</taxon>
        <taxon>Dinophyceae</taxon>
        <taxon>Prorocentrales</taxon>
        <taxon>Prorocentraceae</taxon>
        <taxon>Prorocentrum</taxon>
    </lineage>
</organism>
<reference evidence="2" key="1">
    <citation type="submission" date="2023-10" db="EMBL/GenBank/DDBJ databases">
        <authorList>
            <person name="Chen Y."/>
            <person name="Shah S."/>
            <person name="Dougan E. K."/>
            <person name="Thang M."/>
            <person name="Chan C."/>
        </authorList>
    </citation>
    <scope>NUCLEOTIDE SEQUENCE [LARGE SCALE GENOMIC DNA]</scope>
</reference>
<gene>
    <name evidence="2" type="ORF">PCOR1329_LOCUS49912</name>
</gene>
<name>A0ABN9UML3_9DINO</name>
<dbReference type="Gene3D" id="3.90.70.10">
    <property type="entry name" value="Cysteine proteinases"/>
    <property type="match status" value="1"/>
</dbReference>
<evidence type="ECO:0000256" key="1">
    <source>
        <dbReference type="SAM" id="MobiDB-lite"/>
    </source>
</evidence>
<dbReference type="PROSITE" id="PS00972">
    <property type="entry name" value="USP_1"/>
    <property type="match status" value="1"/>
</dbReference>